<feature type="domain" description="Peptidase S49" evidence="2">
    <location>
        <begin position="132"/>
        <end position="268"/>
    </location>
</feature>
<dbReference type="PROSITE" id="PS51257">
    <property type="entry name" value="PROKAR_LIPOPROTEIN"/>
    <property type="match status" value="1"/>
</dbReference>
<dbReference type="GO" id="GO:0006508">
    <property type="term" value="P:proteolysis"/>
    <property type="evidence" value="ECO:0007669"/>
    <property type="project" value="UniProtKB-KW"/>
</dbReference>
<dbReference type="InterPro" id="IPR029045">
    <property type="entry name" value="ClpP/crotonase-like_dom_sf"/>
</dbReference>
<dbReference type="Proteomes" id="UP000007881">
    <property type="component" value="Chromosome"/>
</dbReference>
<keyword evidence="3" id="KW-0378">Hydrolase</keyword>
<dbReference type="SUPFAM" id="SSF52096">
    <property type="entry name" value="ClpP/crotonase"/>
    <property type="match status" value="2"/>
</dbReference>
<dbReference type="AlphaFoldDB" id="I0IFY6"/>
<keyword evidence="1" id="KW-0732">Signal</keyword>
<dbReference type="InterPro" id="IPR002142">
    <property type="entry name" value="Peptidase_S49"/>
</dbReference>
<dbReference type="InterPro" id="IPR047272">
    <property type="entry name" value="S49_SppA_C"/>
</dbReference>
<evidence type="ECO:0000313" key="3">
    <source>
        <dbReference type="EMBL" id="BAM04174.1"/>
    </source>
</evidence>
<dbReference type="Gene3D" id="3.90.226.10">
    <property type="entry name" value="2-enoyl-CoA Hydratase, Chain A, domain 1"/>
    <property type="match status" value="2"/>
</dbReference>
<dbReference type="HOGENOM" id="CLU_008856_1_0_0"/>
<gene>
    <name evidence="3" type="primary">sppA</name>
    <name evidence="3" type="ordered locus">PSMK_20150</name>
</gene>
<proteinExistence type="predicted"/>
<dbReference type="EMBL" id="AP012338">
    <property type="protein sequence ID" value="BAM04174.1"/>
    <property type="molecule type" value="Genomic_DNA"/>
</dbReference>
<evidence type="ECO:0000313" key="4">
    <source>
        <dbReference type="Proteomes" id="UP000007881"/>
    </source>
</evidence>
<protein>
    <submittedName>
        <fullName evidence="3">Protease IV</fullName>
        <ecNumber evidence="3">3.4.21.-</ecNumber>
    </submittedName>
</protein>
<feature type="signal peptide" evidence="1">
    <location>
        <begin position="1"/>
        <end position="19"/>
    </location>
</feature>
<reference evidence="3 4" key="1">
    <citation type="submission" date="2012-02" db="EMBL/GenBank/DDBJ databases">
        <title>Complete genome sequence of Phycisphaera mikurensis NBRC 102666.</title>
        <authorList>
            <person name="Ankai A."/>
            <person name="Hosoyama A."/>
            <person name="Terui Y."/>
            <person name="Sekine M."/>
            <person name="Fukai R."/>
            <person name="Kato Y."/>
            <person name="Nakamura S."/>
            <person name="Yamada-Narita S."/>
            <person name="Kawakoshi A."/>
            <person name="Fukunaga Y."/>
            <person name="Yamazaki S."/>
            <person name="Fujita N."/>
        </authorList>
    </citation>
    <scope>NUCLEOTIDE SEQUENCE [LARGE SCALE GENOMIC DNA]</scope>
    <source>
        <strain evidence="4">NBRC 102666 / KCTC 22515 / FYK2301M01</strain>
    </source>
</reference>
<evidence type="ECO:0000259" key="2">
    <source>
        <dbReference type="Pfam" id="PF01343"/>
    </source>
</evidence>
<feature type="domain" description="Peptidase S49" evidence="2">
    <location>
        <begin position="395"/>
        <end position="545"/>
    </location>
</feature>
<evidence type="ECO:0000256" key="1">
    <source>
        <dbReference type="SAM" id="SignalP"/>
    </source>
</evidence>
<dbReference type="CDD" id="cd07023">
    <property type="entry name" value="S49_Sppa_N_C"/>
    <property type="match status" value="1"/>
</dbReference>
<dbReference type="STRING" id="1142394.PSMK_20150"/>
<dbReference type="KEGG" id="phm:PSMK_20150"/>
<organism evidence="3 4">
    <name type="scientific">Phycisphaera mikurensis (strain NBRC 102666 / KCTC 22515 / FYK2301M01)</name>
    <dbReference type="NCBI Taxonomy" id="1142394"/>
    <lineage>
        <taxon>Bacteria</taxon>
        <taxon>Pseudomonadati</taxon>
        <taxon>Planctomycetota</taxon>
        <taxon>Phycisphaerae</taxon>
        <taxon>Phycisphaerales</taxon>
        <taxon>Phycisphaeraceae</taxon>
        <taxon>Phycisphaera</taxon>
    </lineage>
</organism>
<dbReference type="PANTHER" id="PTHR33209:SF2">
    <property type="entry name" value="CHROMOSOME UNDETERMINED SCAFFOLD_55, WHOLE GENOME SHOTGUN SEQUENCE"/>
    <property type="match status" value="1"/>
</dbReference>
<dbReference type="Gene3D" id="3.40.1750.10">
    <property type="entry name" value="peptide peptidase (sppa) like domain"/>
    <property type="match status" value="1"/>
</dbReference>
<keyword evidence="4" id="KW-1185">Reference proteome</keyword>
<dbReference type="EC" id="3.4.21.-" evidence="3"/>
<feature type="chain" id="PRO_5003628800" evidence="1">
    <location>
        <begin position="20"/>
        <end position="628"/>
    </location>
</feature>
<dbReference type="eggNOG" id="COG0616">
    <property type="taxonomic scope" value="Bacteria"/>
</dbReference>
<dbReference type="GO" id="GO:0008233">
    <property type="term" value="F:peptidase activity"/>
    <property type="evidence" value="ECO:0007669"/>
    <property type="project" value="UniProtKB-KW"/>
</dbReference>
<dbReference type="PANTHER" id="PTHR33209">
    <property type="entry name" value="PROTEASE 4"/>
    <property type="match status" value="1"/>
</dbReference>
<name>I0IFY6_PHYMF</name>
<dbReference type="Pfam" id="PF01343">
    <property type="entry name" value="Peptidase_S49"/>
    <property type="match status" value="2"/>
</dbReference>
<keyword evidence="3" id="KW-0645">Protease</keyword>
<sequence length="628" mass="64811">MLRLLPAALALAAACPASAAVAPVTTDDVADAAEQAVEALPVEPAEESVAPAAAGREASQVGWLEIEGSLRQGPAPFSFLDPADLPPSLSDVLAQIERVETSDDHAGLVVHLKGPELSLSQAGALRRGLERLKTAGKPVVVFAAAYDTTGYYLASVADRLLLQRNGSLELQGIAVEEMYLAGMLEKVGVEADLMQVGRFKGAEETFTRTGPSEAWSENIEGLLDGLYGGLLGGIAAGRGMDRAEAEAAMADAWLLDDAGLVERGLIDAAVERGLTEETSSLFGEDFAWDTQLGRAGGSAMPTSPFALFAQLMNPPARGMKRDGVAVLHLNGPIGAGESGSDDGLFSSASIGQDSVVEQAAELAADERVKAVVLRLDSPGGSAHASEMMFQALEDLAAVKPVLVSIGSMAASGGYYLAVAGDTIYAEPTAIVGSIGVVGGKMSLGGLYEKLGVGIHRRSRGPNTGYLDSTQPFTDAQRERVRASMVKIYDLFKERVAGGRGERLGELAEVDAGRLFTGEQALEKGMIDAVGGLPQAIAAAASAAGLGAGYEVEHLPEPLPFPEAISAMFGGAQVSAVAAKKATLPAAAAAARRLLGPAAWTAAAGWLDAAMQLRTEPVLLLHPAAIVIR</sequence>
<accession>I0IFY6</accession>
<dbReference type="Gene3D" id="6.20.330.10">
    <property type="match status" value="1"/>
</dbReference>